<accession>A0AAD6V4Y8</accession>
<protein>
    <submittedName>
        <fullName evidence="2">Uncharacterized protein</fullName>
    </submittedName>
</protein>
<name>A0AAD6V4Y8_9AGAR</name>
<proteinExistence type="predicted"/>
<keyword evidence="3" id="KW-1185">Reference proteome</keyword>
<dbReference type="EMBL" id="JARJCW010000065">
    <property type="protein sequence ID" value="KAJ7199981.1"/>
    <property type="molecule type" value="Genomic_DNA"/>
</dbReference>
<evidence type="ECO:0000256" key="1">
    <source>
        <dbReference type="SAM" id="MobiDB-lite"/>
    </source>
</evidence>
<comment type="caution">
    <text evidence="2">The sequence shown here is derived from an EMBL/GenBank/DDBJ whole genome shotgun (WGS) entry which is preliminary data.</text>
</comment>
<evidence type="ECO:0000313" key="3">
    <source>
        <dbReference type="Proteomes" id="UP001219525"/>
    </source>
</evidence>
<feature type="region of interest" description="Disordered" evidence="1">
    <location>
        <begin position="121"/>
        <end position="157"/>
    </location>
</feature>
<dbReference type="AlphaFoldDB" id="A0AAD6V4Y8"/>
<gene>
    <name evidence="2" type="ORF">GGX14DRAFT_467173</name>
</gene>
<sequence>PGHRPSMFVWLPPCTLFGTTITLPRHFSRRVTSFLSYAQWQASASYFVPVPLHRDQLEDTRLSRLDSRRSCRSPAAIAEREVCLASRMSRLYIRILNSHFRCRLGRRTNAYLGTVTPRKPCRCPDEPRRTSTKPRHNQEASGGDLARPRVETQNWPD</sequence>
<feature type="non-terminal residue" evidence="2">
    <location>
        <position position="157"/>
    </location>
</feature>
<evidence type="ECO:0000313" key="2">
    <source>
        <dbReference type="EMBL" id="KAJ7199981.1"/>
    </source>
</evidence>
<dbReference type="Proteomes" id="UP001219525">
    <property type="component" value="Unassembled WGS sequence"/>
</dbReference>
<reference evidence="2" key="1">
    <citation type="submission" date="2023-03" db="EMBL/GenBank/DDBJ databases">
        <title>Massive genome expansion in bonnet fungi (Mycena s.s.) driven by repeated elements and novel gene families across ecological guilds.</title>
        <authorList>
            <consortium name="Lawrence Berkeley National Laboratory"/>
            <person name="Harder C.B."/>
            <person name="Miyauchi S."/>
            <person name="Viragh M."/>
            <person name="Kuo A."/>
            <person name="Thoen E."/>
            <person name="Andreopoulos B."/>
            <person name="Lu D."/>
            <person name="Skrede I."/>
            <person name="Drula E."/>
            <person name="Henrissat B."/>
            <person name="Morin E."/>
            <person name="Kohler A."/>
            <person name="Barry K."/>
            <person name="LaButti K."/>
            <person name="Morin E."/>
            <person name="Salamov A."/>
            <person name="Lipzen A."/>
            <person name="Mereny Z."/>
            <person name="Hegedus B."/>
            <person name="Baldrian P."/>
            <person name="Stursova M."/>
            <person name="Weitz H."/>
            <person name="Taylor A."/>
            <person name="Grigoriev I.V."/>
            <person name="Nagy L.G."/>
            <person name="Martin F."/>
            <person name="Kauserud H."/>
        </authorList>
    </citation>
    <scope>NUCLEOTIDE SEQUENCE</scope>
    <source>
        <strain evidence="2">9144</strain>
    </source>
</reference>
<organism evidence="2 3">
    <name type="scientific">Mycena pura</name>
    <dbReference type="NCBI Taxonomy" id="153505"/>
    <lineage>
        <taxon>Eukaryota</taxon>
        <taxon>Fungi</taxon>
        <taxon>Dikarya</taxon>
        <taxon>Basidiomycota</taxon>
        <taxon>Agaricomycotina</taxon>
        <taxon>Agaricomycetes</taxon>
        <taxon>Agaricomycetidae</taxon>
        <taxon>Agaricales</taxon>
        <taxon>Marasmiineae</taxon>
        <taxon>Mycenaceae</taxon>
        <taxon>Mycena</taxon>
    </lineage>
</organism>